<dbReference type="InterPro" id="IPR045886">
    <property type="entry name" value="ThiF/MoeB/HesA"/>
</dbReference>
<name>A0A183CG16_GLOPA</name>
<dbReference type="FunFam" id="1.10.10.2660:FF:000001">
    <property type="entry name" value="Ubiquitin-activating enzyme E1 1"/>
    <property type="match status" value="1"/>
</dbReference>
<protein>
    <recommendedName>
        <fullName evidence="4">E1 ubiquitin-activating enzyme</fullName>
        <ecNumber evidence="4">6.2.1.45</ecNumber>
    </recommendedName>
</protein>
<dbReference type="Pfam" id="PF09358">
    <property type="entry name" value="E1_UFD"/>
    <property type="match status" value="1"/>
</dbReference>
<dbReference type="Gene3D" id="2.40.30.180">
    <property type="entry name" value="Ubiquitin-activating enzyme E1, FCCH domain"/>
    <property type="match status" value="1"/>
</dbReference>
<evidence type="ECO:0000256" key="9">
    <source>
        <dbReference type="PROSITE-ProRule" id="PRU10132"/>
    </source>
</evidence>
<dbReference type="UniPathway" id="UPA00143"/>
<dbReference type="GO" id="GO:0004839">
    <property type="term" value="F:ubiquitin activating enzyme activity"/>
    <property type="evidence" value="ECO:0007669"/>
    <property type="project" value="UniProtKB-EC"/>
</dbReference>
<dbReference type="PANTHER" id="PTHR10953:SF4">
    <property type="entry name" value="UBIQUITIN-ACTIVATING ENZYME E1 C-TERMINAL DOMAIN-CONTAINING PROTEIN"/>
    <property type="match status" value="1"/>
</dbReference>
<keyword evidence="8 10" id="KW-0067">ATP-binding</keyword>
<dbReference type="InterPro" id="IPR042302">
    <property type="entry name" value="E1_FCCH_sf"/>
</dbReference>
<evidence type="ECO:0000259" key="12">
    <source>
        <dbReference type="SMART" id="SM00985"/>
    </source>
</evidence>
<dbReference type="GO" id="GO:0005524">
    <property type="term" value="F:ATP binding"/>
    <property type="evidence" value="ECO:0007669"/>
    <property type="project" value="UniProtKB-KW"/>
</dbReference>
<comment type="catalytic activity">
    <reaction evidence="1">
        <text>ATP + ubiquitin + [E1 ubiquitin-activating enzyme]-L-cysteine = AMP + diphosphate + S-ubiquitinyl-[E1 ubiquitin-activating enzyme]-L-cysteine.</text>
        <dbReference type="EC" id="6.2.1.45"/>
    </reaction>
</comment>
<comment type="similarity">
    <text evidence="3 10">Belongs to the ubiquitin-activating E1 family.</text>
</comment>
<dbReference type="GO" id="GO:0005737">
    <property type="term" value="C:cytoplasm"/>
    <property type="evidence" value="ECO:0007669"/>
    <property type="project" value="TreeGrafter"/>
</dbReference>
<proteinExistence type="inferred from homology"/>
<dbReference type="InterPro" id="IPR019572">
    <property type="entry name" value="UBA_E1_SCCH"/>
</dbReference>
<evidence type="ECO:0000256" key="1">
    <source>
        <dbReference type="ARBA" id="ARBA00000488"/>
    </source>
</evidence>
<evidence type="ECO:0000256" key="8">
    <source>
        <dbReference type="ARBA" id="ARBA00022840"/>
    </source>
</evidence>
<reference evidence="14" key="2">
    <citation type="submission" date="2016-06" db="UniProtKB">
        <authorList>
            <consortium name="WormBaseParasite"/>
        </authorList>
    </citation>
    <scope>IDENTIFICATION</scope>
</reference>
<dbReference type="GO" id="GO:0019948">
    <property type="term" value="F:SUMO activating enzyme activity"/>
    <property type="evidence" value="ECO:0007669"/>
    <property type="project" value="TreeGrafter"/>
</dbReference>
<evidence type="ECO:0000256" key="4">
    <source>
        <dbReference type="ARBA" id="ARBA00012990"/>
    </source>
</evidence>
<dbReference type="Pfam" id="PF00899">
    <property type="entry name" value="ThiF"/>
    <property type="match status" value="2"/>
</dbReference>
<dbReference type="Gene3D" id="3.10.290.60">
    <property type="entry name" value="Ubiquitin-activating enzyme E1, UFD domain"/>
    <property type="match status" value="1"/>
</dbReference>
<dbReference type="InterPro" id="IPR000011">
    <property type="entry name" value="UBQ/SUMO-activ_enz_E1-like"/>
</dbReference>
<evidence type="ECO:0000256" key="5">
    <source>
        <dbReference type="ARBA" id="ARBA00022598"/>
    </source>
</evidence>
<dbReference type="InterPro" id="IPR018965">
    <property type="entry name" value="Ub-activating_enz_E1_C"/>
</dbReference>
<feature type="active site" description="Glycyl thioester intermediate" evidence="9">
    <location>
        <position position="635"/>
    </location>
</feature>
<dbReference type="FunFam" id="3.50.50.80:FF:000002">
    <property type="entry name" value="SUMO-activating enzyme subunit 2"/>
    <property type="match status" value="1"/>
</dbReference>
<keyword evidence="7 10" id="KW-0833">Ubl conjugation pathway</keyword>
<dbReference type="PANTHER" id="PTHR10953">
    <property type="entry name" value="UBIQUITIN-ACTIVATING ENZYME E1"/>
    <property type="match status" value="1"/>
</dbReference>
<reference evidence="13" key="1">
    <citation type="submission" date="2014-05" db="EMBL/GenBank/DDBJ databases">
        <title>The genome and life-stage specific transcriptomes of Globodera pallida elucidate key aspects of plant parasitism by a cyst nematode.</title>
        <authorList>
            <person name="Cotton J.A."/>
            <person name="Lilley C.J."/>
            <person name="Jones L.M."/>
            <person name="Kikuchi T."/>
            <person name="Reid A.J."/>
            <person name="Thorpe P."/>
            <person name="Tsai I.J."/>
            <person name="Beasley H."/>
            <person name="Blok V."/>
            <person name="Cock P.J.A."/>
            <person name="Van den Akker S.E."/>
            <person name="Holroyd N."/>
            <person name="Hunt M."/>
            <person name="Mantelin S."/>
            <person name="Naghra H."/>
            <person name="Pain A."/>
            <person name="Palomares-Rius J.E."/>
            <person name="Zarowiecki M."/>
            <person name="Berriman M."/>
            <person name="Jones J.T."/>
            <person name="Urwin P.E."/>
        </authorList>
    </citation>
    <scope>NUCLEOTIDE SEQUENCE [LARGE SCALE GENOMIC DNA]</scope>
    <source>
        <strain evidence="13">Lindley</strain>
    </source>
</reference>
<dbReference type="InterPro" id="IPR018075">
    <property type="entry name" value="UBQ-activ_enz_E1"/>
</dbReference>
<dbReference type="InterPro" id="IPR000594">
    <property type="entry name" value="ThiF_NAD_FAD-bd"/>
</dbReference>
<dbReference type="InterPro" id="IPR038252">
    <property type="entry name" value="UBA_E1_C_sf"/>
</dbReference>
<accession>A0A183CG16</accession>
<dbReference type="AlphaFoldDB" id="A0A183CG16"/>
<dbReference type="FunFam" id="3.50.50.80:FF:000001">
    <property type="entry name" value="ubiquitin-like modifier-activating enzyme 1"/>
    <property type="match status" value="1"/>
</dbReference>
<evidence type="ECO:0000256" key="10">
    <source>
        <dbReference type="RuleBase" id="RU000519"/>
    </source>
</evidence>
<evidence type="ECO:0000313" key="13">
    <source>
        <dbReference type="Proteomes" id="UP000050741"/>
    </source>
</evidence>
<dbReference type="Gene3D" id="1.10.10.2660">
    <property type="entry name" value="Ubiquitin-activating enzyme E1, SCCH domain"/>
    <property type="match status" value="1"/>
</dbReference>
<dbReference type="InterPro" id="IPR042063">
    <property type="entry name" value="Ubi_acti_E1_SCCH"/>
</dbReference>
<dbReference type="NCBIfam" id="TIGR01408">
    <property type="entry name" value="Ube1"/>
    <property type="match status" value="1"/>
</dbReference>
<dbReference type="WBParaSite" id="GPLIN_001182100">
    <property type="protein sequence ID" value="GPLIN_001182100"/>
    <property type="gene ID" value="GPLIN_001182100"/>
</dbReference>
<dbReference type="EC" id="6.2.1.45" evidence="4"/>
<evidence type="ECO:0000256" key="2">
    <source>
        <dbReference type="ARBA" id="ARBA00004906"/>
    </source>
</evidence>
<dbReference type="CDD" id="cd01490">
    <property type="entry name" value="Ube1_repeat2"/>
    <property type="match status" value="1"/>
</dbReference>
<dbReference type="InterPro" id="IPR042449">
    <property type="entry name" value="Ub-E1_IAD_1"/>
</dbReference>
<keyword evidence="5 10" id="KW-0436">Ligase</keyword>
<dbReference type="PROSITE" id="PS00865">
    <property type="entry name" value="UBIQUITIN_ACTIVAT_2"/>
    <property type="match status" value="1"/>
</dbReference>
<evidence type="ECO:0000256" key="7">
    <source>
        <dbReference type="ARBA" id="ARBA00022786"/>
    </source>
</evidence>
<dbReference type="InterPro" id="IPR033127">
    <property type="entry name" value="UBQ-activ_enz_E1_Cys_AS"/>
</dbReference>
<evidence type="ECO:0000256" key="6">
    <source>
        <dbReference type="ARBA" id="ARBA00022741"/>
    </source>
</evidence>
<organism evidence="13 14">
    <name type="scientific">Globodera pallida</name>
    <name type="common">Potato cyst nematode worm</name>
    <name type="synonym">Heterodera pallida</name>
    <dbReference type="NCBI Taxonomy" id="36090"/>
    <lineage>
        <taxon>Eukaryota</taxon>
        <taxon>Metazoa</taxon>
        <taxon>Ecdysozoa</taxon>
        <taxon>Nematoda</taxon>
        <taxon>Chromadorea</taxon>
        <taxon>Rhabditida</taxon>
        <taxon>Tylenchina</taxon>
        <taxon>Tylenchomorpha</taxon>
        <taxon>Tylenchoidea</taxon>
        <taxon>Heteroderidae</taxon>
        <taxon>Heteroderinae</taxon>
        <taxon>Globodera</taxon>
    </lineage>
</organism>
<dbReference type="Proteomes" id="UP000050741">
    <property type="component" value="Unassembled WGS sequence"/>
</dbReference>
<keyword evidence="6 10" id="KW-0547">Nucleotide-binding</keyword>
<dbReference type="Gene3D" id="3.40.50.12550">
    <property type="entry name" value="Ubiquitin-activating enzyme E1, inactive adenylation domain, subdomain 2"/>
    <property type="match status" value="1"/>
</dbReference>
<feature type="domain" description="Ubiquitin-activating enzyme E1 C-terminal" evidence="12">
    <location>
        <begin position="936"/>
        <end position="1061"/>
    </location>
</feature>
<dbReference type="Pfam" id="PF10585">
    <property type="entry name" value="UBA_E1_SCCH"/>
    <property type="match status" value="1"/>
</dbReference>
<dbReference type="Gene3D" id="3.40.50.720">
    <property type="entry name" value="NAD(P)-binding Rossmann-like Domain"/>
    <property type="match status" value="1"/>
</dbReference>
<evidence type="ECO:0000256" key="11">
    <source>
        <dbReference type="SAM" id="MobiDB-lite"/>
    </source>
</evidence>
<dbReference type="GO" id="GO:0031510">
    <property type="term" value="C:SUMO activating enzyme complex"/>
    <property type="evidence" value="ECO:0007669"/>
    <property type="project" value="TreeGrafter"/>
</dbReference>
<keyword evidence="13" id="KW-1185">Reference proteome</keyword>
<dbReference type="Gene3D" id="3.50.50.80">
    <property type="entry name" value="Ubiquitin-activating enzyme E1, inactive adenylation domain, subdomain 1"/>
    <property type="match status" value="1"/>
</dbReference>
<dbReference type="PRINTS" id="PR01849">
    <property type="entry name" value="UBIQUITINACT"/>
</dbReference>
<dbReference type="SMART" id="SM00985">
    <property type="entry name" value="UBA_e1_C"/>
    <property type="match status" value="1"/>
</dbReference>
<dbReference type="FunFam" id="3.40.50.720:FF:000015">
    <property type="entry name" value="Ubiquitin-activating enzyme E1 1"/>
    <property type="match status" value="1"/>
</dbReference>
<sequence length="1066" mass="119002">MGPGFMQPTNNSVEEPAAKKAKIVPNKNGTIMAANTISNSATNGTANAAAAEEVDTNLYSRQIYALGHSAMEHLRKASVLISGLGSVGVEVAKNLILGGVRSVTLQDTKNLSYFDLSAHFYASENNVGENRAKMCFNKLAELNDTVNCALSLEILTEEFVKQFDLIILTDAPFYLQTLVDGWMRKHGKMFISADSRGLFSYAFVDLGSNFTVHDSDGETCKEILIEHINCETGDIFTLEGVFHQLEDGDHVVFTDFEHSELSNLAAVPVTSKGKNIFNVGQALAAYSKVLQGTISRGRVRQVKMPKQMTFKPLSEALEEPNFMIWDFAKFDEPAQLHALWRALYKFEAKEFSKPLPRSKQDAELLKTLLPKESPDIPEHLLCNFSYQASGNLQPIASVIGGFVAQEAMKAVTHHTTPLKQFLYTSSLEALPGAYSSFDADKLELADCVPRNTRYDGQAAVFGWKFQKALQQQKWFIVGAGAIGCELLKNLAMIGVACGEGGSLKITDPDTIEVSNLNRQFLFHRPDVGKKKSEVAARAVKAFNSDIRITPLSDIVADTTEHIFGDSFFANLNGVCNALDNVDARRYVDRRCVYYQLPLLESGTMGGKGNTQVVFPHLTESYGSTSDPPEKETPICTLRNFPYQIEHTIQWARAKFTDYFTSVGETVNQYLDNVTDFLARVQQMTISQRIEVLDILNRALVKEYPKSADECVIWARELFDILYRNDISQMLHTFPSDMLTAQGDQFWSGTKRCPHPLKFDINNAEHFEFVYSASILRAQSYSLTPLTDRAKVAIVSAAYKSKPFKPLEGMRIAVTDAEAAASNSATGSADETERLLDSLNVSLAKLKLENIRRMKPIDFEKDDDTNHHVDFVTSASNLRAENYNIEKANLMKTKQIAGKIIPALATTTAFVSGLVCVELYKTIEEPGKHSKTPIERFKSSFTNLAIPFIAFSEPGRAQKKKYRDIEFTLWDRLEVNGPMTLGQLIEWIETQTGLHVSMMSSGVALLYAFFQPLAKVKERRATDVIKVVEDVSRVKVPEHRRALVFEAMTQNDKDEDVEIPFVKYNFR</sequence>
<feature type="region of interest" description="Disordered" evidence="11">
    <location>
        <begin position="1"/>
        <end position="20"/>
    </location>
</feature>
<evidence type="ECO:0000256" key="3">
    <source>
        <dbReference type="ARBA" id="ARBA00005673"/>
    </source>
</evidence>
<evidence type="ECO:0000313" key="14">
    <source>
        <dbReference type="WBParaSite" id="GPLIN_001182100"/>
    </source>
</evidence>
<dbReference type="FunFam" id="3.10.290.60:FF:000001">
    <property type="entry name" value="Ubiquitin-activating enzyme E1 2"/>
    <property type="match status" value="1"/>
</dbReference>
<dbReference type="InterPro" id="IPR035985">
    <property type="entry name" value="Ubiquitin-activating_enz"/>
</dbReference>
<dbReference type="SUPFAM" id="SSF69572">
    <property type="entry name" value="Activating enzymes of the ubiquitin-like proteins"/>
    <property type="match status" value="2"/>
</dbReference>
<dbReference type="GO" id="GO:0016925">
    <property type="term" value="P:protein sumoylation"/>
    <property type="evidence" value="ECO:0007669"/>
    <property type="project" value="TreeGrafter"/>
</dbReference>
<comment type="pathway">
    <text evidence="2">Protein modification; protein ubiquitination.</text>
</comment>